<sequence>MQSSTANINHGHKPGEISVSIFGQNDDDNDDDDDYDSRGVKEFSQYNYDLTKNTFNIDCDNVDDNQIILLALYYSAYTSMEHKSLIDLNSKSRDTTGTSIISALTMIEEDADESDSNLVEHQNITNSRHQQMDKNLFSTSTKHN</sequence>
<evidence type="ECO:0000313" key="2">
    <source>
        <dbReference type="EMBL" id="CAF5193369.1"/>
    </source>
</evidence>
<proteinExistence type="predicted"/>
<evidence type="ECO:0000313" key="3">
    <source>
        <dbReference type="Proteomes" id="UP000681720"/>
    </source>
</evidence>
<feature type="region of interest" description="Disordered" evidence="1">
    <location>
        <begin position="1"/>
        <end position="38"/>
    </location>
</feature>
<dbReference type="EMBL" id="CAJOBJ010339583">
    <property type="protein sequence ID" value="CAF5193369.1"/>
    <property type="molecule type" value="Genomic_DNA"/>
</dbReference>
<evidence type="ECO:0000256" key="1">
    <source>
        <dbReference type="SAM" id="MobiDB-lite"/>
    </source>
</evidence>
<gene>
    <name evidence="2" type="ORF">GIL414_LOCUS73871</name>
</gene>
<feature type="compositionally biased region" description="Acidic residues" evidence="1">
    <location>
        <begin position="25"/>
        <end position="35"/>
    </location>
</feature>
<protein>
    <submittedName>
        <fullName evidence="2">Uncharacterized protein</fullName>
    </submittedName>
</protein>
<dbReference type="Proteomes" id="UP000681720">
    <property type="component" value="Unassembled WGS sequence"/>
</dbReference>
<reference evidence="2" key="1">
    <citation type="submission" date="2021-02" db="EMBL/GenBank/DDBJ databases">
        <authorList>
            <person name="Nowell W R."/>
        </authorList>
    </citation>
    <scope>NUCLEOTIDE SEQUENCE</scope>
</reference>
<name>A0A8S3I2V9_9BILA</name>
<comment type="caution">
    <text evidence="2">The sequence shown here is derived from an EMBL/GenBank/DDBJ whole genome shotgun (WGS) entry which is preliminary data.</text>
</comment>
<organism evidence="2 3">
    <name type="scientific">Rotaria magnacalcarata</name>
    <dbReference type="NCBI Taxonomy" id="392030"/>
    <lineage>
        <taxon>Eukaryota</taxon>
        <taxon>Metazoa</taxon>
        <taxon>Spiralia</taxon>
        <taxon>Gnathifera</taxon>
        <taxon>Rotifera</taxon>
        <taxon>Eurotatoria</taxon>
        <taxon>Bdelloidea</taxon>
        <taxon>Philodinida</taxon>
        <taxon>Philodinidae</taxon>
        <taxon>Rotaria</taxon>
    </lineage>
</organism>
<feature type="non-terminal residue" evidence="2">
    <location>
        <position position="1"/>
    </location>
</feature>
<accession>A0A8S3I2V9</accession>
<dbReference type="AlphaFoldDB" id="A0A8S3I2V9"/>
<feature type="region of interest" description="Disordered" evidence="1">
    <location>
        <begin position="125"/>
        <end position="144"/>
    </location>
</feature>